<keyword evidence="2" id="KW-1185">Reference proteome</keyword>
<sequence>MSKQIKELMYQLVDSFSIIANLKHHKAVQYLNSAHCYAVATLAQHILKEKHDITVNLKSHPHHSFFEHDGIYYDTLFPVGYPIHPSEVWRMEEARCRTSLDDWDFGECGIVNPDPAIIAWVEYVTERLGISQPKFYWEMIEDFEDRGSYTKKPIKGVYHHTLGKYRRKVKRYRLRAWKFRNVEWKTFMIGWMSVFTPDPDDLWVDLEVIEYDKWVKKVISTVYPPYEEVMEKCFDVKDVNLKKSNGVIIGGTAGFKRDNLWGMCATTEPGSTIFKGVEERELTIEVPENLGEILDAAACRLSEKHQAASFPRGCPAGVKFYDDAGYGIVEGIPFDSKKTLTLGSPDKLEDDPERVYFAVEDDEGKVSYTDDREAWLNRDSGDSEE</sequence>
<reference evidence="2" key="1">
    <citation type="submission" date="2017-12" db="EMBL/GenBank/DDBJ databases">
        <title>Phage resistance in Vibrio sp. unravels a complex metabolic adaptation strategy.</title>
        <authorList>
            <person name="Skliros D."/>
            <person name="Kalatzis P.G."/>
            <person name="Katharios P."/>
            <person name="Flemetakis E."/>
        </authorList>
    </citation>
    <scope>NUCLEOTIDE SEQUENCE [LARGE SCALE GENOMIC DNA]</scope>
</reference>
<organism evidence="1 2">
    <name type="scientific">Vibrio phage Aphrodite1</name>
    <dbReference type="NCBI Taxonomy" id="2070057"/>
    <lineage>
        <taxon>Viruses</taxon>
        <taxon>Duplodnaviria</taxon>
        <taxon>Heunggongvirae</taxon>
        <taxon>Uroviricota</taxon>
        <taxon>Caudoviricetes</taxon>
        <taxon>Chimalliviridae</taxon>
        <taxon>Gorgonvirinae</taxon>
        <taxon>Aphroditevirus</taxon>
        <taxon>Aphroditevirus aphrodite1</taxon>
    </lineage>
</organism>
<dbReference type="EMBL" id="MG720308">
    <property type="protein sequence ID" value="AUR80972.1"/>
    <property type="molecule type" value="Genomic_DNA"/>
</dbReference>
<protein>
    <submittedName>
        <fullName evidence="1">Uncharacterized protein</fullName>
    </submittedName>
</protein>
<dbReference type="OrthoDB" id="15684at10239"/>
<name>A0A2I7QHV3_9CAUD</name>
<proteinExistence type="predicted"/>
<gene>
    <name evidence="1" type="ORF">Aphrodite1_0176</name>
</gene>
<dbReference type="Proteomes" id="UP000240536">
    <property type="component" value="Segment"/>
</dbReference>
<accession>A0A2I7QHV3</accession>
<evidence type="ECO:0000313" key="1">
    <source>
        <dbReference type="EMBL" id="AUR80972.1"/>
    </source>
</evidence>
<evidence type="ECO:0000313" key="2">
    <source>
        <dbReference type="Proteomes" id="UP000240536"/>
    </source>
</evidence>